<feature type="region of interest" description="Binds crRNA alone and in crRNA-target DNA heteroduplex" evidence="1">
    <location>
        <begin position="50"/>
        <end position="54"/>
    </location>
</feature>
<dbReference type="Pfam" id="PF18501">
    <property type="entry name" value="REC1"/>
    <property type="match status" value="1"/>
</dbReference>
<sequence length="797" mass="94658">MKQSSAFSKFTNQYSLSKTLRFELKPIRNTQKMLDDAGIFAKDELIQKKYEKTKPYFAKLHREFINEALNGVALIGLEEHFQLLKEWQKDRKNNVAKTAYETSVQRLRKEIVKLFDSKAKDWVNGQYIELKLKNKTIEILFEEAVFGLLKARYGEEKESFIEIEKLDKEGKSETKEISIFDSWKGFVGYFDKFFQTRKNFYKSESENGKGKSGQISTRIIDQNLKRFCDNLMFFESVKEKVSFDEIEKTFDITLSQIFSLNFYNNCFLQDGIDYYNKIIGGETLQNGEKIKGLNELINQYRQNNKDQKISFFKLLDKQILSEKTVFIDEIKNDTELLDALHKFAKIAEEKTTIAKNLFFDFVTNNDQYALSQIYISREAFNTISNKWTNETETFARYLYEAMKSEKLAKYDKQDNSYKFPDFIALSYVNIALKSENFDGHFWKEKYYEVVGFDKKNKWDQFLLIFLYEFQSLFDRTVKDEDGNKKQVEYNIFSQNFRELIEKEPFVLSQETKVTIKEFADSVLTIYQMAKYFAVEKKRAWLAEYELDSFYTKPDTGYLQFYDDAYENIVQVYNKLRNYLTKKPYSEQKWKLNFGNPTLADGWDKNKESDNSAVLLRKNRKYFLGLMTKGHNKIFDNRFEENFLEGIKNGKYEKVVYKFFPDQAKMFPKVCFSAKGLEFFEPSEDVIRIYKNAEFKKGETFSVGSMHRLIDFYKDCLAKYEGWKLYSFKHLKPTNEYQDNIGEFFRDVAEDGYKVDFQDISGKYIQERNEKGELYLFEIHNKDWNLDKAKDGKLKTTA</sequence>
<evidence type="ECO:0000313" key="6">
    <source>
        <dbReference type="EMBL" id="PJE62637.1"/>
    </source>
</evidence>
<reference evidence="7" key="1">
    <citation type="submission" date="2017-09" db="EMBL/GenBank/DDBJ databases">
        <title>Depth-based differentiation of microbial function through sediment-hosted aquifers and enrichment of novel symbionts in the deep terrestrial subsurface.</title>
        <authorList>
            <person name="Probst A.J."/>
            <person name="Ladd B."/>
            <person name="Jarett J.K."/>
            <person name="Geller-Mcgrath D.E."/>
            <person name="Sieber C.M.K."/>
            <person name="Emerson J.B."/>
            <person name="Anantharaman K."/>
            <person name="Thomas B.C."/>
            <person name="Malmstrom R."/>
            <person name="Stieglmeier M."/>
            <person name="Klingl A."/>
            <person name="Woyke T."/>
            <person name="Ryan C.M."/>
            <person name="Banfield J.F."/>
        </authorList>
    </citation>
    <scope>NUCLEOTIDE SEQUENCE [LARGE SCALE GENOMIC DNA]</scope>
</reference>
<feature type="domain" description="Cas12a REC2" evidence="4">
    <location>
        <begin position="332"/>
        <end position="580"/>
    </location>
</feature>
<proteinExistence type="predicted"/>
<organism evidence="6 7">
    <name type="scientific">Candidatus Roizmanbacteria bacterium CG10_big_fil_rev_8_21_14_0_10_39_6</name>
    <dbReference type="NCBI Taxonomy" id="1974853"/>
    <lineage>
        <taxon>Bacteria</taxon>
        <taxon>Candidatus Roizmaniibacteriota</taxon>
    </lineage>
</organism>
<feature type="site" description="Binds crRNA alone and in crRNA-target DNA heteroduplex" evidence="2">
    <location>
        <position position="19"/>
    </location>
</feature>
<dbReference type="Proteomes" id="UP000229554">
    <property type="component" value="Unassembled WGS sequence"/>
</dbReference>
<feature type="domain" description="Cas12a PI" evidence="5">
    <location>
        <begin position="660"/>
        <end position="752"/>
    </location>
</feature>
<feature type="region of interest" description="Binds crRNA in crRNA-target DNA heteroduplex" evidence="1">
    <location>
        <begin position="317"/>
        <end position="320"/>
    </location>
</feature>
<evidence type="ECO:0000256" key="2">
    <source>
        <dbReference type="PIRSR" id="PIRSR627620-3"/>
    </source>
</evidence>
<feature type="region of interest" description="Binds crRNA" evidence="1">
    <location>
        <begin position="584"/>
        <end position="588"/>
    </location>
</feature>
<evidence type="ECO:0000313" key="7">
    <source>
        <dbReference type="Proteomes" id="UP000229554"/>
    </source>
</evidence>
<dbReference type="Pfam" id="PF21918">
    <property type="entry name" value="cas_Cpf1_2nd"/>
    <property type="match status" value="1"/>
</dbReference>
<feature type="site" description="Binds Target strand DNA" evidence="2">
    <location>
        <position position="664"/>
    </location>
</feature>
<evidence type="ECO:0000259" key="3">
    <source>
        <dbReference type="Pfam" id="PF18501"/>
    </source>
</evidence>
<name>A0A2M8KRS7_9BACT</name>
<evidence type="ECO:0000259" key="4">
    <source>
        <dbReference type="Pfam" id="PF21918"/>
    </source>
</evidence>
<comment type="caution">
    <text evidence="6">The sequence shown here is derived from an EMBL/GenBank/DDBJ whole genome shotgun (WGS) entry which is preliminary data.</text>
</comment>
<accession>A0A2M8KRS7</accession>
<feature type="region of interest" description="Binds DNA in crRNA-target DNA heteroduplex" evidence="1">
    <location>
        <begin position="294"/>
        <end position="298"/>
    </location>
</feature>
<dbReference type="Pfam" id="PF22222">
    <property type="entry name" value="Cpf1_PI-like"/>
    <property type="match status" value="1"/>
</dbReference>
<gene>
    <name evidence="6" type="ORF">COU88_03955</name>
</gene>
<feature type="non-terminal residue" evidence="6">
    <location>
        <position position="797"/>
    </location>
</feature>
<protein>
    <submittedName>
        <fullName evidence="6">Type V CRISPR-associated protein Cpf1</fullName>
    </submittedName>
</protein>
<dbReference type="InterPro" id="IPR054116">
    <property type="entry name" value="Cas12a_REC2"/>
</dbReference>
<dbReference type="InterPro" id="IPR040787">
    <property type="entry name" value="Cas12a_REC1"/>
</dbReference>
<dbReference type="NCBIfam" id="TIGR04330">
    <property type="entry name" value="cas_Cpf1"/>
    <property type="match status" value="1"/>
</dbReference>
<feature type="site" description="Binds DNA in crRNA-target DNA heteroduplex" evidence="2">
    <location>
        <position position="582"/>
    </location>
</feature>
<feature type="region of interest" description="Binds crRNA alone and in crRNA-target DNA heteroduplex" evidence="1">
    <location>
        <begin position="193"/>
        <end position="197"/>
    </location>
</feature>
<evidence type="ECO:0000256" key="1">
    <source>
        <dbReference type="PIRSR" id="PIRSR627620-2"/>
    </source>
</evidence>
<dbReference type="AlphaFoldDB" id="A0A2M8KRS7"/>
<dbReference type="EMBL" id="PFED01000159">
    <property type="protein sequence ID" value="PJE62637.1"/>
    <property type="molecule type" value="Genomic_DNA"/>
</dbReference>
<feature type="site" description="Binds PAM" evidence="2">
    <location>
        <position position="668"/>
    </location>
</feature>
<dbReference type="InterPro" id="IPR053993">
    <property type="entry name" value="Cas12a_PI"/>
</dbReference>
<feature type="domain" description="Cas12a REC1" evidence="3">
    <location>
        <begin position="53"/>
        <end position="319"/>
    </location>
</feature>
<dbReference type="InterPro" id="IPR027620">
    <property type="entry name" value="Cas12a"/>
</dbReference>
<feature type="site" description="Binds DNA protospacer adjacent motif (PAM)" evidence="2">
    <location>
        <position position="606"/>
    </location>
</feature>
<evidence type="ECO:0000259" key="5">
    <source>
        <dbReference type="Pfam" id="PF22222"/>
    </source>
</evidence>
<feature type="site" description="Binds Target strand DNA" evidence="2">
    <location>
        <position position="674"/>
    </location>
</feature>